<proteinExistence type="predicted"/>
<name>A0A7S4L0X6_9EUKA</name>
<protein>
    <submittedName>
        <fullName evidence="1">Uncharacterized protein</fullName>
    </submittedName>
</protein>
<sequence length="226" mass="26261">MLLFVLICADPLISDDRSLYFQNRLLEKFFLFLRDGQRDHFSGGMTIEDICQWNSRPGRFLVKCEPVNEIVTVRQFSKWDGSIGLFNIRYLPNSVRNFQVAHCSQKQEIITRTFPRMALRLALVGNMYYGTPDLATLPPRLERLYLNKNNLKGPVNLCSLPETLKCLNLRRNSIDEDYIFYKSLPKNLTGIYLGSNKHIGGIYAFPETEATTKKHLFHQIDEKKIH</sequence>
<dbReference type="InterPro" id="IPR032675">
    <property type="entry name" value="LRR_dom_sf"/>
</dbReference>
<dbReference type="Gene3D" id="3.80.10.10">
    <property type="entry name" value="Ribonuclease Inhibitor"/>
    <property type="match status" value="1"/>
</dbReference>
<gene>
    <name evidence="1" type="ORF">NAES01612_LOCUS14142</name>
</gene>
<dbReference type="SUPFAM" id="SSF52058">
    <property type="entry name" value="L domain-like"/>
    <property type="match status" value="1"/>
</dbReference>
<evidence type="ECO:0000313" key="1">
    <source>
        <dbReference type="EMBL" id="CAE2311662.1"/>
    </source>
</evidence>
<dbReference type="AlphaFoldDB" id="A0A7S4L0X6"/>
<organism evidence="1">
    <name type="scientific">Paramoeba aestuarina</name>
    <dbReference type="NCBI Taxonomy" id="180227"/>
    <lineage>
        <taxon>Eukaryota</taxon>
        <taxon>Amoebozoa</taxon>
        <taxon>Discosea</taxon>
        <taxon>Flabellinia</taxon>
        <taxon>Dactylopodida</taxon>
        <taxon>Paramoebidae</taxon>
        <taxon>Paramoeba</taxon>
    </lineage>
</organism>
<accession>A0A7S4L0X6</accession>
<dbReference type="EMBL" id="HBKR01021748">
    <property type="protein sequence ID" value="CAE2311662.1"/>
    <property type="molecule type" value="Transcribed_RNA"/>
</dbReference>
<reference evidence="1" key="1">
    <citation type="submission" date="2021-01" db="EMBL/GenBank/DDBJ databases">
        <authorList>
            <person name="Corre E."/>
            <person name="Pelletier E."/>
            <person name="Niang G."/>
            <person name="Scheremetjew M."/>
            <person name="Finn R."/>
            <person name="Kale V."/>
            <person name="Holt S."/>
            <person name="Cochrane G."/>
            <person name="Meng A."/>
            <person name="Brown T."/>
            <person name="Cohen L."/>
        </authorList>
    </citation>
    <scope>NUCLEOTIDE SEQUENCE</scope>
    <source>
        <strain evidence="1">SoJaBio B1-5/56/2</strain>
    </source>
</reference>